<keyword evidence="2" id="KW-1185">Reference proteome</keyword>
<proteinExistence type="predicted"/>
<dbReference type="EMBL" id="JAALAA010000022">
    <property type="protein sequence ID" value="NGN95299.1"/>
    <property type="molecule type" value="Genomic_DNA"/>
</dbReference>
<comment type="caution">
    <text evidence="1">The sequence shown here is derived from an EMBL/GenBank/DDBJ whole genome shotgun (WGS) entry which is preliminary data.</text>
</comment>
<organism evidence="1 2">
    <name type="scientific">Nocardioides turkmenicus</name>
    <dbReference type="NCBI Taxonomy" id="2711220"/>
    <lineage>
        <taxon>Bacteria</taxon>
        <taxon>Bacillati</taxon>
        <taxon>Actinomycetota</taxon>
        <taxon>Actinomycetes</taxon>
        <taxon>Propionibacteriales</taxon>
        <taxon>Nocardioidaceae</taxon>
        <taxon>Nocardioides</taxon>
    </lineage>
</organism>
<protein>
    <submittedName>
        <fullName evidence="1">Uncharacterized protein</fullName>
    </submittedName>
</protein>
<accession>A0A6M1RCM9</accession>
<name>A0A6M1RCM9_9ACTN</name>
<gene>
    <name evidence="1" type="ORF">G5C66_21490</name>
</gene>
<evidence type="ECO:0000313" key="1">
    <source>
        <dbReference type="EMBL" id="NGN95299.1"/>
    </source>
</evidence>
<dbReference type="Proteomes" id="UP000483261">
    <property type="component" value="Unassembled WGS sequence"/>
</dbReference>
<sequence length="81" mass="8909">MTEMNQDEARVQALQGVVERVTAWQETAPEGTIRDELTKALHEAGVTLTEEQQELVVEQISHQEEVDVELLADHSGEGGPA</sequence>
<dbReference type="AlphaFoldDB" id="A0A6M1RCM9"/>
<evidence type="ECO:0000313" key="2">
    <source>
        <dbReference type="Proteomes" id="UP000483261"/>
    </source>
</evidence>
<reference evidence="1 2" key="1">
    <citation type="submission" date="2020-02" db="EMBL/GenBank/DDBJ databases">
        <title>Whole-genome analyses of novel actinobacteria.</title>
        <authorList>
            <person name="Sahin N."/>
        </authorList>
    </citation>
    <scope>NUCLEOTIDE SEQUENCE [LARGE SCALE GENOMIC DNA]</scope>
    <source>
        <strain evidence="1 2">KC13</strain>
    </source>
</reference>
<dbReference type="RefSeq" id="WP_165112967.1">
    <property type="nucleotide sequence ID" value="NZ_JAALAA010000022.1"/>
</dbReference>